<evidence type="ECO:0000313" key="1">
    <source>
        <dbReference type="EMBL" id="KAF3091287.1"/>
    </source>
</evidence>
<evidence type="ECO:0000313" key="2">
    <source>
        <dbReference type="Proteomes" id="UP000475325"/>
    </source>
</evidence>
<organism evidence="1 2">
    <name type="scientific">Orbilia oligospora</name>
    <name type="common">Nematode-trapping fungus</name>
    <name type="synonym">Arthrobotrys oligospora</name>
    <dbReference type="NCBI Taxonomy" id="2813651"/>
    <lineage>
        <taxon>Eukaryota</taxon>
        <taxon>Fungi</taxon>
        <taxon>Dikarya</taxon>
        <taxon>Ascomycota</taxon>
        <taxon>Pezizomycotina</taxon>
        <taxon>Orbiliomycetes</taxon>
        <taxon>Orbiliales</taxon>
        <taxon>Orbiliaceae</taxon>
        <taxon>Orbilia</taxon>
    </lineage>
</organism>
<protein>
    <submittedName>
        <fullName evidence="1">Uncharacterized protein</fullName>
    </submittedName>
</protein>
<accession>A0A7C8J3A1</accession>
<dbReference type="EMBL" id="WIQW01000057">
    <property type="protein sequence ID" value="KAF3091287.1"/>
    <property type="molecule type" value="Genomic_DNA"/>
</dbReference>
<proteinExistence type="predicted"/>
<name>A0A7C8J3A1_ORBOL</name>
<dbReference type="AlphaFoldDB" id="A0A7C8J3A1"/>
<comment type="caution">
    <text evidence="1">The sequence shown here is derived from an EMBL/GenBank/DDBJ whole genome shotgun (WGS) entry which is preliminary data.</text>
</comment>
<sequence length="91" mass="10365">MIPLRITKGFAITCRIPILEVHGITERVRFIDSFSSLTLQEKLPTIVGCELEGPARVYAMTPIAQKTGLAYTFTREYFSFPFAFLEMRFAV</sequence>
<reference evidence="1 2" key="1">
    <citation type="submission" date="2019-06" db="EMBL/GenBank/DDBJ databases">
        <authorList>
            <person name="Palmer J.M."/>
        </authorList>
    </citation>
    <scope>NUCLEOTIDE SEQUENCE [LARGE SCALE GENOMIC DNA]</scope>
    <source>
        <strain evidence="1 2">TWF102</strain>
    </source>
</reference>
<dbReference type="Proteomes" id="UP000475325">
    <property type="component" value="Unassembled WGS sequence"/>
</dbReference>
<gene>
    <name evidence="1" type="ORF">TWF102_008838</name>
</gene>